<comment type="caution">
    <text evidence="1">The sequence shown here is derived from an EMBL/GenBank/DDBJ whole genome shotgun (WGS) entry which is preliminary data.</text>
</comment>
<organism evidence="1 2">
    <name type="scientific">Intoshia linei</name>
    <dbReference type="NCBI Taxonomy" id="1819745"/>
    <lineage>
        <taxon>Eukaryota</taxon>
        <taxon>Metazoa</taxon>
        <taxon>Spiralia</taxon>
        <taxon>Lophotrochozoa</taxon>
        <taxon>Mesozoa</taxon>
        <taxon>Orthonectida</taxon>
        <taxon>Rhopaluridae</taxon>
        <taxon>Intoshia</taxon>
    </lineage>
</organism>
<dbReference type="AlphaFoldDB" id="A0A177AZT8"/>
<dbReference type="EMBL" id="LWCA01000773">
    <property type="protein sequence ID" value="OAF66992.1"/>
    <property type="molecule type" value="Genomic_DNA"/>
</dbReference>
<name>A0A177AZT8_9BILA</name>
<sequence length="198" mass="24073">MESFCIEKLLNNYLRLILVDKFGEFAGKLYENPIDNYLHLSYSDIVKKFPNVEEIYIKKYLAILYSYGVLGKFSHCDKICYAFKNDKILQLMYYPMYFDVIDQIYQKKSQFFKDFLIYGNNYLLKIDNNTYKNSLEKMEFINVLIQEKFLLYNEIQYDMLKPVNIPKPLYYCNHVKFSMYFRMRIIFKEITSKLQLDK</sequence>
<proteinExistence type="predicted"/>
<keyword evidence="2" id="KW-1185">Reference proteome</keyword>
<feature type="non-terminal residue" evidence="1">
    <location>
        <position position="198"/>
    </location>
</feature>
<accession>A0A177AZT8</accession>
<reference evidence="1 2" key="1">
    <citation type="submission" date="2016-04" db="EMBL/GenBank/DDBJ databases">
        <title>The genome of Intoshia linei affirms orthonectids as highly simplified spiralians.</title>
        <authorList>
            <person name="Mikhailov K.V."/>
            <person name="Slusarev G.S."/>
            <person name="Nikitin M.A."/>
            <person name="Logacheva M.D."/>
            <person name="Penin A."/>
            <person name="Aleoshin V."/>
            <person name="Panchin Y.V."/>
        </authorList>
    </citation>
    <scope>NUCLEOTIDE SEQUENCE [LARGE SCALE GENOMIC DNA]</scope>
    <source>
        <strain evidence="1">Intl2013</strain>
        <tissue evidence="1">Whole animal</tissue>
    </source>
</reference>
<evidence type="ECO:0000313" key="1">
    <source>
        <dbReference type="EMBL" id="OAF66992.1"/>
    </source>
</evidence>
<evidence type="ECO:0000313" key="2">
    <source>
        <dbReference type="Proteomes" id="UP000078046"/>
    </source>
</evidence>
<dbReference type="Proteomes" id="UP000078046">
    <property type="component" value="Unassembled WGS sequence"/>
</dbReference>
<gene>
    <name evidence="1" type="ORF">A3Q56_05282</name>
</gene>
<protein>
    <submittedName>
        <fullName evidence="1">Uncharacterized protein</fullName>
    </submittedName>
</protein>